<dbReference type="Pfam" id="PF00550">
    <property type="entry name" value="PP-binding"/>
    <property type="match status" value="1"/>
</dbReference>
<dbReference type="Gene3D" id="1.10.1200.10">
    <property type="entry name" value="ACP-like"/>
    <property type="match status" value="1"/>
</dbReference>
<keyword evidence="3" id="KW-1185">Reference proteome</keyword>
<dbReference type="PROSITE" id="PS50075">
    <property type="entry name" value="CARRIER"/>
    <property type="match status" value="1"/>
</dbReference>
<feature type="domain" description="Carrier" evidence="1">
    <location>
        <begin position="1"/>
        <end position="79"/>
    </location>
</feature>
<evidence type="ECO:0000259" key="1">
    <source>
        <dbReference type="PROSITE" id="PS50075"/>
    </source>
</evidence>
<organism evidence="2 3">
    <name type="scientific">Proteiniphilum saccharofermentans</name>
    <dbReference type="NCBI Taxonomy" id="1642647"/>
    <lineage>
        <taxon>Bacteria</taxon>
        <taxon>Pseudomonadati</taxon>
        <taxon>Bacteroidota</taxon>
        <taxon>Bacteroidia</taxon>
        <taxon>Bacteroidales</taxon>
        <taxon>Dysgonomonadaceae</taxon>
        <taxon>Proteiniphilum</taxon>
    </lineage>
</organism>
<evidence type="ECO:0000313" key="2">
    <source>
        <dbReference type="EMBL" id="SCD21584.1"/>
    </source>
</evidence>
<name>A0A1R3TD86_9BACT</name>
<sequence>MDKTELIKLINENLAEEFEVDIETITPEAHLMETLDLDSLDLVDMVVLIEQNFHFTPKATDFREIATFQDFYDFIESKMNGRQ</sequence>
<dbReference type="STRING" id="1642647.PSM36_2788"/>
<dbReference type="RefSeq" id="WP_076931402.1">
    <property type="nucleotide sequence ID" value="NZ_LT605205.1"/>
</dbReference>
<reference evidence="2 3" key="1">
    <citation type="submission" date="2016-08" db="EMBL/GenBank/DDBJ databases">
        <authorList>
            <person name="Seilhamer J.J."/>
        </authorList>
    </citation>
    <scope>NUCLEOTIDE SEQUENCE [LARGE SCALE GENOMIC DNA]</scope>
    <source>
        <strain evidence="2">M3/6</strain>
    </source>
</reference>
<proteinExistence type="predicted"/>
<dbReference type="InterPro" id="IPR036736">
    <property type="entry name" value="ACP-like_sf"/>
</dbReference>
<dbReference type="EMBL" id="LT605205">
    <property type="protein sequence ID" value="SCD21584.1"/>
    <property type="molecule type" value="Genomic_DNA"/>
</dbReference>
<dbReference type="InterPro" id="IPR009081">
    <property type="entry name" value="PP-bd_ACP"/>
</dbReference>
<accession>A0A1R3TD86</accession>
<evidence type="ECO:0000313" key="3">
    <source>
        <dbReference type="Proteomes" id="UP000187464"/>
    </source>
</evidence>
<dbReference type="SUPFAM" id="SSF47336">
    <property type="entry name" value="ACP-like"/>
    <property type="match status" value="1"/>
</dbReference>
<dbReference type="Proteomes" id="UP000187464">
    <property type="component" value="Chromosome I"/>
</dbReference>
<protein>
    <recommendedName>
        <fullName evidence="1">Carrier domain-containing protein</fullName>
    </recommendedName>
</protein>
<dbReference type="KEGG" id="psac:PSM36_2788"/>
<gene>
    <name evidence="2" type="ORF">PSM36_2788</name>
</gene>
<dbReference type="AlphaFoldDB" id="A0A1R3TD86"/>